<accession>A0A4D8R866</accession>
<proteinExistence type="predicted"/>
<dbReference type="Proteomes" id="UP000298693">
    <property type="component" value="Plasmid p1"/>
</dbReference>
<dbReference type="RefSeq" id="WP_137141137.1">
    <property type="nucleotide sequence ID" value="NZ_CP032346.1"/>
</dbReference>
<keyword evidence="1" id="KW-0614">Plasmid</keyword>
<evidence type="ECO:0000313" key="1">
    <source>
        <dbReference type="EMBL" id="QCO16973.1"/>
    </source>
</evidence>
<protein>
    <submittedName>
        <fullName evidence="1">Uncharacterized protein</fullName>
    </submittedName>
</protein>
<gene>
    <name evidence="1" type="ORF">D3869_16915</name>
</gene>
<reference evidence="1 2" key="1">
    <citation type="submission" date="2018-09" db="EMBL/GenBank/DDBJ databases">
        <title>Whole genome based analysis of evolution and adaptive divergence in Indian and Brazilian strains of Azospirillum brasilense.</title>
        <authorList>
            <person name="Singh C."/>
            <person name="Tripathi A.K."/>
        </authorList>
    </citation>
    <scope>NUCLEOTIDE SEQUENCE [LARGE SCALE GENOMIC DNA]</scope>
    <source>
        <strain evidence="1 2">MTCC4039</strain>
        <plasmid evidence="1 2">p1</plasmid>
    </source>
</reference>
<name>A0A4D8R866_AZOBR</name>
<dbReference type="AlphaFoldDB" id="A0A4D8R866"/>
<dbReference type="EMBL" id="CP032346">
    <property type="protein sequence ID" value="QCO16973.1"/>
    <property type="molecule type" value="Genomic_DNA"/>
</dbReference>
<sequence length="436" mass="48873">MALARKKTKGNLLLDDYCLAGTPFRVADIYNPDSPGVYVREMYGPQLAEFHRKFFLLPLDREQRQTIGAVWSSHTGDSEGRGFGKSMLMCEESRLVNRDFGAALLASFDIEEEDIAANPFIAGYCGFAENMNIKTFPAALLEGVVFALRCDHGGHNVHRELRRRAAAQLGAEAPYEAEAIKKALVQALSGYKNLPIQLTQRQVAGFLDALCHDDTEALADYVRERIGPRIKASLGFHFVHIFNAFAKIAGIVHVVFFVDQVENFAKWARHQGRDVRILRESMCQTSPTADMASFVFQMHMNAQRELEPIWHAEHLPSLDYAVALNQPRVVDLKGLSTANHARRLTADLLAAKRPAGRTPPTPLHPFNEDVVEFVRRGVDGNPRRFLETLNTILTQAELEGEKTIDLTFVQPFIDVEAGQFRITEDQEDDDVSNPVQ</sequence>
<organism evidence="1 2">
    <name type="scientific">Azospirillum brasilense</name>
    <dbReference type="NCBI Taxonomy" id="192"/>
    <lineage>
        <taxon>Bacteria</taxon>
        <taxon>Pseudomonadati</taxon>
        <taxon>Pseudomonadota</taxon>
        <taxon>Alphaproteobacteria</taxon>
        <taxon>Rhodospirillales</taxon>
        <taxon>Azospirillaceae</taxon>
        <taxon>Azospirillum</taxon>
    </lineage>
</organism>
<evidence type="ECO:0000313" key="2">
    <source>
        <dbReference type="Proteomes" id="UP000298693"/>
    </source>
</evidence>
<geneLocation type="plasmid" evidence="1">
    <name>p1</name>
</geneLocation>